<evidence type="ECO:0000313" key="3">
    <source>
        <dbReference type="Proteomes" id="UP000772618"/>
    </source>
</evidence>
<reference evidence="2 3" key="1">
    <citation type="submission" date="2021-05" db="EMBL/GenBank/DDBJ databases">
        <title>A Polyphasic approach of four new species of the genus Ohtaekwangia: Ohtaekwangia histidinii sp. nov., Ohtaekwangia cretensis sp. nov., Ohtaekwangia indiensis sp. nov., Ohtaekwangia reichenbachii sp. nov. from diverse environment.</title>
        <authorList>
            <person name="Octaviana S."/>
        </authorList>
    </citation>
    <scope>NUCLEOTIDE SEQUENCE [LARGE SCALE GENOMIC DNA]</scope>
    <source>
        <strain evidence="2 3">PWU20</strain>
    </source>
</reference>
<accession>A0ABS5VV86</accession>
<sequence>MTFIIFIIIFFLIDIYLFQAILAVSKNWTPFWKSFIRYGFWFPSVLSVLAVIWWNFGNLS</sequence>
<organism evidence="2 3">
    <name type="scientific">Chryseosolibacter indicus</name>
    <dbReference type="NCBI Taxonomy" id="2782351"/>
    <lineage>
        <taxon>Bacteria</taxon>
        <taxon>Pseudomonadati</taxon>
        <taxon>Bacteroidota</taxon>
        <taxon>Cytophagia</taxon>
        <taxon>Cytophagales</taxon>
        <taxon>Chryseotaleaceae</taxon>
        <taxon>Chryseosolibacter</taxon>
    </lineage>
</organism>
<gene>
    <name evidence="2" type="ORF">KK060_18760</name>
</gene>
<name>A0ABS5VV86_9BACT</name>
<keyword evidence="1" id="KW-1133">Transmembrane helix</keyword>
<proteinExistence type="predicted"/>
<keyword evidence="1" id="KW-0472">Membrane</keyword>
<protein>
    <recommendedName>
        <fullName evidence="4">Cardiolipin synthase N-terminal domain-containing protein</fullName>
    </recommendedName>
</protein>
<evidence type="ECO:0000256" key="1">
    <source>
        <dbReference type="SAM" id="Phobius"/>
    </source>
</evidence>
<feature type="transmembrane region" description="Helical" evidence="1">
    <location>
        <begin position="36"/>
        <end position="56"/>
    </location>
</feature>
<dbReference type="Proteomes" id="UP000772618">
    <property type="component" value="Unassembled WGS sequence"/>
</dbReference>
<comment type="caution">
    <text evidence="2">The sequence shown here is derived from an EMBL/GenBank/DDBJ whole genome shotgun (WGS) entry which is preliminary data.</text>
</comment>
<evidence type="ECO:0008006" key="4">
    <source>
        <dbReference type="Google" id="ProtNLM"/>
    </source>
</evidence>
<evidence type="ECO:0000313" key="2">
    <source>
        <dbReference type="EMBL" id="MBT1705339.1"/>
    </source>
</evidence>
<keyword evidence="1" id="KW-0812">Transmembrane</keyword>
<dbReference type="EMBL" id="JAHESD010000052">
    <property type="protein sequence ID" value="MBT1705339.1"/>
    <property type="molecule type" value="Genomic_DNA"/>
</dbReference>
<feature type="non-terminal residue" evidence="2">
    <location>
        <position position="60"/>
    </location>
</feature>
<keyword evidence="3" id="KW-1185">Reference proteome</keyword>
<feature type="transmembrane region" description="Helical" evidence="1">
    <location>
        <begin position="6"/>
        <end position="24"/>
    </location>
</feature>